<comment type="caution">
    <text evidence="1">The sequence shown here is derived from an EMBL/GenBank/DDBJ whole genome shotgun (WGS) entry which is preliminary data.</text>
</comment>
<name>A0A2K1FYW3_9PROT</name>
<organism evidence="1 2">
    <name type="scientific">Azospirillum argentinense</name>
    <dbReference type="NCBI Taxonomy" id="2970906"/>
    <lineage>
        <taxon>Bacteria</taxon>
        <taxon>Pseudomonadati</taxon>
        <taxon>Pseudomonadota</taxon>
        <taxon>Alphaproteobacteria</taxon>
        <taxon>Rhodospirillales</taxon>
        <taxon>Azospirillaceae</taxon>
        <taxon>Azospirillum</taxon>
    </lineage>
</organism>
<evidence type="ECO:0000313" key="1">
    <source>
        <dbReference type="EMBL" id="PNQ97705.1"/>
    </source>
</evidence>
<keyword evidence="1" id="KW-0614">Plasmid</keyword>
<dbReference type="Proteomes" id="UP000236268">
    <property type="component" value="Unassembled WGS sequence"/>
</dbReference>
<geneLocation type="plasmid" evidence="1">
    <name>p9unnamed</name>
</geneLocation>
<reference evidence="1 2" key="1">
    <citation type="submission" date="2018-01" db="EMBL/GenBank/DDBJ databases">
        <title>Whole genome sequence of Azospirillum brasilense REC3 isolated from strawberry roots.</title>
        <authorList>
            <person name="Fontana C.A."/>
            <person name="Salazar S.M."/>
            <person name="Bassi D."/>
            <person name="Puglisi E."/>
            <person name="Lovaisa N.C."/>
            <person name="Toffoli L.M."/>
            <person name="Pedraza R."/>
            <person name="Cocconcelli P.S."/>
        </authorList>
    </citation>
    <scope>NUCLEOTIDE SEQUENCE [LARGE SCALE GENOMIC DNA]</scope>
    <source>
        <strain evidence="1 2">REC3</strain>
        <plasmid evidence="1">p9unnamed</plasmid>
    </source>
</reference>
<protein>
    <submittedName>
        <fullName evidence="1">Uncharacterized protein</fullName>
    </submittedName>
</protein>
<accession>A0A2K1FYW3</accession>
<dbReference type="AlphaFoldDB" id="A0A2K1FYW3"/>
<sequence length="63" mass="7321">MGGRASVGTAHHFWIVWRDGLFVMQTVRVAYGMWHPSFLQQECHKTTEPNHWVQRKDPSKIGS</sequence>
<dbReference type="EMBL" id="POWG01000017">
    <property type="protein sequence ID" value="PNQ97705.1"/>
    <property type="molecule type" value="Genomic_DNA"/>
</dbReference>
<gene>
    <name evidence="1" type="ORF">C1S70_16715</name>
</gene>
<proteinExistence type="predicted"/>
<dbReference type="OrthoDB" id="9874762at2"/>
<evidence type="ECO:0000313" key="2">
    <source>
        <dbReference type="Proteomes" id="UP000236268"/>
    </source>
</evidence>